<organism evidence="1 2">
    <name type="scientific">Sistotremastrum niveocremeum HHB9708</name>
    <dbReference type="NCBI Taxonomy" id="1314777"/>
    <lineage>
        <taxon>Eukaryota</taxon>
        <taxon>Fungi</taxon>
        <taxon>Dikarya</taxon>
        <taxon>Basidiomycota</taxon>
        <taxon>Agaricomycotina</taxon>
        <taxon>Agaricomycetes</taxon>
        <taxon>Sistotremastrales</taxon>
        <taxon>Sistotremastraceae</taxon>
        <taxon>Sertulicium</taxon>
        <taxon>Sertulicium niveocremeum</taxon>
    </lineage>
</organism>
<dbReference type="AlphaFoldDB" id="A0A164UYQ7"/>
<evidence type="ECO:0000313" key="1">
    <source>
        <dbReference type="EMBL" id="KZS93655.1"/>
    </source>
</evidence>
<evidence type="ECO:0000313" key="2">
    <source>
        <dbReference type="Proteomes" id="UP000076722"/>
    </source>
</evidence>
<sequence length="88" mass="10384">MGTLVPVLTLFYIPLLYAHTLLSLRHDTGLFPFFFILPRLFDTLLNFHCRVEFLSPRLTNSKTKEKFLTDLVNSKWEIQATLWIYGYS</sequence>
<protein>
    <submittedName>
        <fullName evidence="1">Uncharacterized protein</fullName>
    </submittedName>
</protein>
<gene>
    <name evidence="1" type="ORF">SISNIDRAFT_65424</name>
</gene>
<accession>A0A164UYQ7</accession>
<proteinExistence type="predicted"/>
<name>A0A164UYQ7_9AGAM</name>
<dbReference type="Proteomes" id="UP000076722">
    <property type="component" value="Unassembled WGS sequence"/>
</dbReference>
<keyword evidence="2" id="KW-1185">Reference proteome</keyword>
<dbReference type="EMBL" id="KV419406">
    <property type="protein sequence ID" value="KZS93655.1"/>
    <property type="molecule type" value="Genomic_DNA"/>
</dbReference>
<reference evidence="1 2" key="1">
    <citation type="journal article" date="2016" name="Mol. Biol. Evol.">
        <title>Comparative Genomics of Early-Diverging Mushroom-Forming Fungi Provides Insights into the Origins of Lignocellulose Decay Capabilities.</title>
        <authorList>
            <person name="Nagy L.G."/>
            <person name="Riley R."/>
            <person name="Tritt A."/>
            <person name="Adam C."/>
            <person name="Daum C."/>
            <person name="Floudas D."/>
            <person name="Sun H."/>
            <person name="Yadav J.S."/>
            <person name="Pangilinan J."/>
            <person name="Larsson K.H."/>
            <person name="Matsuura K."/>
            <person name="Barry K."/>
            <person name="Labutti K."/>
            <person name="Kuo R."/>
            <person name="Ohm R.A."/>
            <person name="Bhattacharya S.S."/>
            <person name="Shirouzu T."/>
            <person name="Yoshinaga Y."/>
            <person name="Martin F.M."/>
            <person name="Grigoriev I.V."/>
            <person name="Hibbett D.S."/>
        </authorList>
    </citation>
    <scope>NUCLEOTIDE SEQUENCE [LARGE SCALE GENOMIC DNA]</scope>
    <source>
        <strain evidence="1 2">HHB9708</strain>
    </source>
</reference>